<reference evidence="3" key="1">
    <citation type="submission" date="2016-10" db="EMBL/GenBank/DDBJ databases">
        <authorList>
            <person name="Varghese N."/>
            <person name="Submissions S."/>
        </authorList>
    </citation>
    <scope>NUCLEOTIDE SEQUENCE [LARGE SCALE GENOMIC DNA]</scope>
    <source>
        <strain evidence="3">CGMCC 4.7042</strain>
    </source>
</reference>
<dbReference type="AlphaFoldDB" id="A0A1H0BIM7"/>
<dbReference type="EMBL" id="FNHI01000027">
    <property type="protein sequence ID" value="SDN45520.1"/>
    <property type="molecule type" value="Genomic_DNA"/>
</dbReference>
<evidence type="ECO:0000313" key="2">
    <source>
        <dbReference type="EMBL" id="SDN45520.1"/>
    </source>
</evidence>
<evidence type="ECO:0000313" key="3">
    <source>
        <dbReference type="Proteomes" id="UP000199063"/>
    </source>
</evidence>
<accession>A0A1H0BIM7</accession>
<organism evidence="2 3">
    <name type="scientific">Streptomyces wuyuanensis</name>
    <dbReference type="NCBI Taxonomy" id="1196353"/>
    <lineage>
        <taxon>Bacteria</taxon>
        <taxon>Bacillati</taxon>
        <taxon>Actinomycetota</taxon>
        <taxon>Actinomycetes</taxon>
        <taxon>Kitasatosporales</taxon>
        <taxon>Streptomycetaceae</taxon>
        <taxon>Streptomyces</taxon>
    </lineage>
</organism>
<gene>
    <name evidence="2" type="ORF">SAMN05444921_12781</name>
</gene>
<sequence length="66" mass="6887">MQNAANRAMAGTVEPEGRGMRLFLVHEGFDPGGPARTGPGKIMSGGRTAARRRAQGEVPNGVRLGL</sequence>
<protein>
    <submittedName>
        <fullName evidence="2">Uncharacterized protein</fullName>
    </submittedName>
</protein>
<keyword evidence="3" id="KW-1185">Reference proteome</keyword>
<dbReference type="Proteomes" id="UP000199063">
    <property type="component" value="Unassembled WGS sequence"/>
</dbReference>
<feature type="region of interest" description="Disordered" evidence="1">
    <location>
        <begin position="26"/>
        <end position="66"/>
    </location>
</feature>
<proteinExistence type="predicted"/>
<name>A0A1H0BIM7_9ACTN</name>
<evidence type="ECO:0000256" key="1">
    <source>
        <dbReference type="SAM" id="MobiDB-lite"/>
    </source>
</evidence>